<protein>
    <recommendedName>
        <fullName evidence="3">Ycf15</fullName>
    </recommendedName>
</protein>
<comment type="caution">
    <text evidence="1">The sequence shown here is derived from an EMBL/GenBank/DDBJ whole genome shotgun (WGS) entry which is preliminary data.</text>
</comment>
<dbReference type="EMBL" id="BPLQ01007917">
    <property type="protein sequence ID" value="GIY33256.1"/>
    <property type="molecule type" value="Genomic_DNA"/>
</dbReference>
<accession>A0AAV4SJ71</accession>
<evidence type="ECO:0008006" key="3">
    <source>
        <dbReference type="Google" id="ProtNLM"/>
    </source>
</evidence>
<evidence type="ECO:0000313" key="1">
    <source>
        <dbReference type="EMBL" id="GIY33256.1"/>
    </source>
</evidence>
<proteinExistence type="predicted"/>
<organism evidence="1 2">
    <name type="scientific">Caerostris darwini</name>
    <dbReference type="NCBI Taxonomy" id="1538125"/>
    <lineage>
        <taxon>Eukaryota</taxon>
        <taxon>Metazoa</taxon>
        <taxon>Ecdysozoa</taxon>
        <taxon>Arthropoda</taxon>
        <taxon>Chelicerata</taxon>
        <taxon>Arachnida</taxon>
        <taxon>Araneae</taxon>
        <taxon>Araneomorphae</taxon>
        <taxon>Entelegynae</taxon>
        <taxon>Araneoidea</taxon>
        <taxon>Araneidae</taxon>
        <taxon>Caerostris</taxon>
    </lineage>
</organism>
<dbReference type="Proteomes" id="UP001054837">
    <property type="component" value="Unassembled WGS sequence"/>
</dbReference>
<dbReference type="AlphaFoldDB" id="A0AAV4SJ71"/>
<sequence>MRVSENILPVHYLAFLWGDRERWVLIKDISERNLDRENFPTNICPTRIAEVTWVARKQRDAIPLDPLEGRRFVGGGKSFISMEGSKSIRFVTGMQIRQMHPLHSMLSDMMKRLSGYSSCCEKCPSFLPS</sequence>
<evidence type="ECO:0000313" key="2">
    <source>
        <dbReference type="Proteomes" id="UP001054837"/>
    </source>
</evidence>
<keyword evidence="2" id="KW-1185">Reference proteome</keyword>
<reference evidence="1 2" key="1">
    <citation type="submission" date="2021-06" db="EMBL/GenBank/DDBJ databases">
        <title>Caerostris darwini draft genome.</title>
        <authorList>
            <person name="Kono N."/>
            <person name="Arakawa K."/>
        </authorList>
    </citation>
    <scope>NUCLEOTIDE SEQUENCE [LARGE SCALE GENOMIC DNA]</scope>
</reference>
<gene>
    <name evidence="1" type="ORF">CDAR_590911</name>
</gene>
<name>A0AAV4SJ71_9ARAC</name>